<evidence type="ECO:0000256" key="1">
    <source>
        <dbReference type="SAM" id="MobiDB-lite"/>
    </source>
</evidence>
<organism evidence="3 4">
    <name type="scientific">Candidatus Faecalibacterium intestinigallinarum</name>
    <dbReference type="NCBI Taxonomy" id="2838581"/>
    <lineage>
        <taxon>Bacteria</taxon>
        <taxon>Bacillati</taxon>
        <taxon>Bacillota</taxon>
        <taxon>Clostridia</taxon>
        <taxon>Eubacteriales</taxon>
        <taxon>Oscillospiraceae</taxon>
        <taxon>Faecalibacterium</taxon>
    </lineage>
</organism>
<dbReference type="EMBL" id="DXHQ01000086">
    <property type="protein sequence ID" value="HIW09218.1"/>
    <property type="molecule type" value="Genomic_DNA"/>
</dbReference>
<dbReference type="Pfam" id="PF07179">
    <property type="entry name" value="SseB"/>
    <property type="match status" value="1"/>
</dbReference>
<dbReference type="PANTHER" id="PTHR11102:SF160">
    <property type="entry name" value="ERAD-ASSOCIATED E3 UBIQUITIN-PROTEIN LIGASE COMPONENT HRD3"/>
    <property type="match status" value="1"/>
</dbReference>
<gene>
    <name evidence="3" type="ORF">H9890_07460</name>
</gene>
<dbReference type="InterPro" id="IPR050767">
    <property type="entry name" value="Sel1_AlgK"/>
</dbReference>
<protein>
    <submittedName>
        <fullName evidence="3">SseB family protein</fullName>
    </submittedName>
</protein>
<accession>A0A9D1QA29</accession>
<reference evidence="3" key="2">
    <citation type="submission" date="2021-04" db="EMBL/GenBank/DDBJ databases">
        <authorList>
            <person name="Gilroy R."/>
        </authorList>
    </citation>
    <scope>NUCLEOTIDE SEQUENCE</scope>
    <source>
        <strain evidence="3">ChiHcolR34-3080</strain>
    </source>
</reference>
<dbReference type="Proteomes" id="UP000823933">
    <property type="component" value="Unassembled WGS sequence"/>
</dbReference>
<dbReference type="SUPFAM" id="SSF81901">
    <property type="entry name" value="HCP-like"/>
    <property type="match status" value="1"/>
</dbReference>
<dbReference type="InterPro" id="IPR009839">
    <property type="entry name" value="SseB_N"/>
</dbReference>
<evidence type="ECO:0000313" key="3">
    <source>
        <dbReference type="EMBL" id="HIW09218.1"/>
    </source>
</evidence>
<dbReference type="InterPro" id="IPR006597">
    <property type="entry name" value="Sel1-like"/>
</dbReference>
<evidence type="ECO:0000313" key="4">
    <source>
        <dbReference type="Proteomes" id="UP000823933"/>
    </source>
</evidence>
<sequence length="386" mass="41929">MSNGNKHIRYRPVKKRKRPPTGDLRYGPLFTGCPAVELAVERLYQAGDKDREDRFWGLIKALNYALQMETRVLAPVQLTPEGSQGQFSWASSPIPAEKAADLSLWTLSAPKGYRVLPVFTRTEEADGSPATLGLPMAELPLEQVMRQALDRTDLTALVINPWGRSATLDKGLLRGLLYSHGPDPAPGEEEAKKGVQAASLGLWENAAGWFAASADKGCPEGMRRLAGCCDAGRGIAKDRRRALSLWKKAAAAGDIPAAVAIGDRYAAGTARTPGDPGRALMAYRRAAALAETEMDITTWPLICLRQAQYEARGIDLERAARLLAEAVQGLRLLWQETGDPDARHEMLRAAADLADCALAAYDGAETVRESLRKLSAQLNTESLHFS</sequence>
<feature type="region of interest" description="Disordered" evidence="1">
    <location>
        <begin position="1"/>
        <end position="24"/>
    </location>
</feature>
<dbReference type="SMART" id="SM00671">
    <property type="entry name" value="SEL1"/>
    <property type="match status" value="2"/>
</dbReference>
<proteinExistence type="predicted"/>
<comment type="caution">
    <text evidence="3">The sequence shown here is derived from an EMBL/GenBank/DDBJ whole genome shotgun (WGS) entry which is preliminary data.</text>
</comment>
<feature type="domain" description="SseB protein N-terminal" evidence="2">
    <location>
        <begin position="64"/>
        <end position="168"/>
    </location>
</feature>
<evidence type="ECO:0000259" key="2">
    <source>
        <dbReference type="Pfam" id="PF07179"/>
    </source>
</evidence>
<dbReference type="PANTHER" id="PTHR11102">
    <property type="entry name" value="SEL-1-LIKE PROTEIN"/>
    <property type="match status" value="1"/>
</dbReference>
<feature type="compositionally biased region" description="Basic residues" evidence="1">
    <location>
        <begin position="1"/>
        <end position="19"/>
    </location>
</feature>
<dbReference type="AlphaFoldDB" id="A0A9D1QA29"/>
<dbReference type="Gene3D" id="1.25.40.10">
    <property type="entry name" value="Tetratricopeptide repeat domain"/>
    <property type="match status" value="1"/>
</dbReference>
<name>A0A9D1QA29_9FIRM</name>
<dbReference type="InterPro" id="IPR011990">
    <property type="entry name" value="TPR-like_helical_dom_sf"/>
</dbReference>
<reference evidence="3" key="1">
    <citation type="journal article" date="2021" name="PeerJ">
        <title>Extensive microbial diversity within the chicken gut microbiome revealed by metagenomics and culture.</title>
        <authorList>
            <person name="Gilroy R."/>
            <person name="Ravi A."/>
            <person name="Getino M."/>
            <person name="Pursley I."/>
            <person name="Horton D.L."/>
            <person name="Alikhan N.F."/>
            <person name="Baker D."/>
            <person name="Gharbi K."/>
            <person name="Hall N."/>
            <person name="Watson M."/>
            <person name="Adriaenssens E.M."/>
            <person name="Foster-Nyarko E."/>
            <person name="Jarju S."/>
            <person name="Secka A."/>
            <person name="Antonio M."/>
            <person name="Oren A."/>
            <person name="Chaudhuri R.R."/>
            <person name="La Ragione R."/>
            <person name="Hildebrand F."/>
            <person name="Pallen M.J."/>
        </authorList>
    </citation>
    <scope>NUCLEOTIDE SEQUENCE</scope>
    <source>
        <strain evidence="3">ChiHcolR34-3080</strain>
    </source>
</reference>